<accession>A0A6C0JAP3</accession>
<evidence type="ECO:0000313" key="4">
    <source>
        <dbReference type="EMBL" id="QHU02719.1"/>
    </source>
</evidence>
<proteinExistence type="predicted"/>
<dbReference type="AlphaFoldDB" id="A0A6C0JAP3"/>
<dbReference type="PROSITE" id="PS51462">
    <property type="entry name" value="NUDIX"/>
    <property type="match status" value="1"/>
</dbReference>
<dbReference type="PROSITE" id="PS50158">
    <property type="entry name" value="ZF_CCHC"/>
    <property type="match status" value="1"/>
</dbReference>
<feature type="domain" description="Nudix hydrolase" evidence="3">
    <location>
        <begin position="27"/>
        <end position="243"/>
    </location>
</feature>
<keyword evidence="1" id="KW-0378">Hydrolase</keyword>
<dbReference type="InterPro" id="IPR051325">
    <property type="entry name" value="Nudix_hydrolase_domain"/>
</dbReference>
<evidence type="ECO:0000259" key="3">
    <source>
        <dbReference type="PROSITE" id="PS51462"/>
    </source>
</evidence>
<dbReference type="PROSITE" id="PS00893">
    <property type="entry name" value="NUDIX_BOX"/>
    <property type="match status" value="1"/>
</dbReference>
<dbReference type="InterPro" id="IPR000086">
    <property type="entry name" value="NUDIX_hydrolase_dom"/>
</dbReference>
<dbReference type="GO" id="GO:0004081">
    <property type="term" value="F:bis(5'-nucleosyl)-tetraphosphatase (asymmetrical) activity"/>
    <property type="evidence" value="ECO:0007669"/>
    <property type="project" value="TreeGrafter"/>
</dbReference>
<dbReference type="GO" id="GO:0008270">
    <property type="term" value="F:zinc ion binding"/>
    <property type="evidence" value="ECO:0007669"/>
    <property type="project" value="InterPro"/>
</dbReference>
<protein>
    <recommendedName>
        <fullName evidence="5">Nudix hydrolase domain-containing protein</fullName>
    </recommendedName>
</protein>
<dbReference type="SUPFAM" id="SSF55811">
    <property type="entry name" value="Nudix"/>
    <property type="match status" value="1"/>
</dbReference>
<evidence type="ECO:0000259" key="2">
    <source>
        <dbReference type="PROSITE" id="PS50158"/>
    </source>
</evidence>
<evidence type="ECO:0000256" key="1">
    <source>
        <dbReference type="ARBA" id="ARBA00022801"/>
    </source>
</evidence>
<reference evidence="4" key="1">
    <citation type="journal article" date="2020" name="Nature">
        <title>Giant virus diversity and host interactions through global metagenomics.</title>
        <authorList>
            <person name="Schulz F."/>
            <person name="Roux S."/>
            <person name="Paez-Espino D."/>
            <person name="Jungbluth S."/>
            <person name="Walsh D.A."/>
            <person name="Denef V.J."/>
            <person name="McMahon K.D."/>
            <person name="Konstantinidis K.T."/>
            <person name="Eloe-Fadrosh E.A."/>
            <person name="Kyrpides N.C."/>
            <person name="Woyke T."/>
        </authorList>
    </citation>
    <scope>NUCLEOTIDE SEQUENCE</scope>
    <source>
        <strain evidence="4">GVMAG-M-3300025880-76</strain>
    </source>
</reference>
<feature type="domain" description="CCHC-type" evidence="2">
    <location>
        <begin position="12"/>
        <end position="26"/>
    </location>
</feature>
<dbReference type="InterPro" id="IPR015797">
    <property type="entry name" value="NUDIX_hydrolase-like_dom_sf"/>
</dbReference>
<dbReference type="GO" id="GO:0006167">
    <property type="term" value="P:AMP biosynthetic process"/>
    <property type="evidence" value="ECO:0007669"/>
    <property type="project" value="TreeGrafter"/>
</dbReference>
<dbReference type="InterPro" id="IPR001878">
    <property type="entry name" value="Znf_CCHC"/>
</dbReference>
<dbReference type="Pfam" id="PF00293">
    <property type="entry name" value="NUDIX"/>
    <property type="match status" value="1"/>
</dbReference>
<sequence length="251" mass="29636">MSNFQLHCTSFCINCGFQGHISNDCKLAIISLGLIIFRLNKNGEKEYLMIRRKSSFGFSDFLHSRFPIHNTIILNNIINEMTDSEKSIILQRIENIQSSQDDALGKRVKQYIENKVDLKQLIKNSVTSWTECEWGFPKGRRNAREKDFDCAIREFEEETGYKQTNIQLIENVVPYEEVFVGSNYKTYKHKYYIARANYVLTEDETLFQKSEVSKLQWKSYDECLLCIRPYNIEKKKMLFNVNKCITHFKLK</sequence>
<dbReference type="PANTHER" id="PTHR21340">
    <property type="entry name" value="DIADENOSINE 5,5-P1,P4-TETRAPHOSPHATE PYROPHOSPHOHYDROLASE MUTT"/>
    <property type="match status" value="1"/>
</dbReference>
<evidence type="ECO:0008006" key="5">
    <source>
        <dbReference type="Google" id="ProtNLM"/>
    </source>
</evidence>
<dbReference type="InterPro" id="IPR020084">
    <property type="entry name" value="NUDIX_hydrolase_CS"/>
</dbReference>
<dbReference type="PANTHER" id="PTHR21340:SF0">
    <property type="entry name" value="BIS(5'-NUCLEOSYL)-TETRAPHOSPHATASE [ASYMMETRICAL]"/>
    <property type="match status" value="1"/>
</dbReference>
<dbReference type="GO" id="GO:0003676">
    <property type="term" value="F:nucleic acid binding"/>
    <property type="evidence" value="ECO:0007669"/>
    <property type="project" value="InterPro"/>
</dbReference>
<dbReference type="GO" id="GO:0006754">
    <property type="term" value="P:ATP biosynthetic process"/>
    <property type="evidence" value="ECO:0007669"/>
    <property type="project" value="TreeGrafter"/>
</dbReference>
<dbReference type="Gene3D" id="3.90.79.10">
    <property type="entry name" value="Nucleoside Triphosphate Pyrophosphohydrolase"/>
    <property type="match status" value="1"/>
</dbReference>
<name>A0A6C0JAP3_9ZZZZ</name>
<organism evidence="4">
    <name type="scientific">viral metagenome</name>
    <dbReference type="NCBI Taxonomy" id="1070528"/>
    <lineage>
        <taxon>unclassified sequences</taxon>
        <taxon>metagenomes</taxon>
        <taxon>organismal metagenomes</taxon>
    </lineage>
</organism>
<dbReference type="EMBL" id="MN740361">
    <property type="protein sequence ID" value="QHU02719.1"/>
    <property type="molecule type" value="Genomic_DNA"/>
</dbReference>